<dbReference type="Pfam" id="PF00487">
    <property type="entry name" value="FA_desaturase"/>
    <property type="match status" value="1"/>
</dbReference>
<keyword evidence="6 13" id="KW-1133">Transmembrane helix</keyword>
<keyword evidence="7 12" id="KW-0560">Oxidoreductase</keyword>
<dbReference type="GO" id="GO:0004768">
    <property type="term" value="F:stearoyl-CoA 9-desaturase activity"/>
    <property type="evidence" value="ECO:0007669"/>
    <property type="project" value="TreeGrafter"/>
</dbReference>
<evidence type="ECO:0000256" key="8">
    <source>
        <dbReference type="ARBA" id="ARBA00023004"/>
    </source>
</evidence>
<keyword evidence="16" id="KW-1185">Reference proteome</keyword>
<dbReference type="InterPro" id="IPR015876">
    <property type="entry name" value="Acyl-CoA_DS"/>
</dbReference>
<dbReference type="GO" id="GO:0005789">
    <property type="term" value="C:endoplasmic reticulum membrane"/>
    <property type="evidence" value="ECO:0007669"/>
    <property type="project" value="TreeGrafter"/>
</dbReference>
<reference evidence="16" key="1">
    <citation type="submission" date="2013-02" db="EMBL/GenBank/DDBJ databases">
        <authorList>
            <person name="Hughes D."/>
        </authorList>
    </citation>
    <scope>NUCLEOTIDE SEQUENCE</scope>
    <source>
        <strain>Durham</strain>
        <strain evidence="16">NC isolate 2 -- Noor lab</strain>
    </source>
</reference>
<dbReference type="Proteomes" id="UP000015102">
    <property type="component" value="Unassembled WGS sequence"/>
</dbReference>
<keyword evidence="4 12" id="KW-0812">Transmembrane</keyword>
<keyword evidence="8" id="KW-0408">Iron</keyword>
<comment type="similarity">
    <text evidence="2 12">Belongs to the fatty acid desaturase type 1 family.</text>
</comment>
<comment type="subcellular location">
    <subcellularLocation>
        <location evidence="1">Membrane</location>
        <topology evidence="1">Multi-pass membrane protein</topology>
    </subcellularLocation>
</comment>
<dbReference type="InterPro" id="IPR005804">
    <property type="entry name" value="FA_desaturase_dom"/>
</dbReference>
<dbReference type="PRINTS" id="PR00075">
    <property type="entry name" value="FACDDSATRASE"/>
</dbReference>
<dbReference type="HOGENOM" id="CLU_027359_0_2_1"/>
<dbReference type="PANTHER" id="PTHR11351:SF98">
    <property type="entry name" value="RE43130P"/>
    <property type="match status" value="1"/>
</dbReference>
<keyword evidence="10 13" id="KW-0472">Membrane</keyword>
<evidence type="ECO:0000256" key="13">
    <source>
        <dbReference type="SAM" id="Phobius"/>
    </source>
</evidence>
<keyword evidence="3 12" id="KW-0444">Lipid biosynthesis</keyword>
<keyword evidence="9" id="KW-0443">Lipid metabolism</keyword>
<dbReference type="PANTHER" id="PTHR11351">
    <property type="entry name" value="ACYL-COA DESATURASE"/>
    <property type="match status" value="1"/>
</dbReference>
<dbReference type="OMA" id="VILMIFQ"/>
<sequence>MAEADLSHISFGLIKKGNTPKKPNKWFQTDIVWRNVIIFILLHSLSLYAAHYLNTLGLKGLMIYLFGHVFGTFCGMGVTAGAHRLWSHRAYKARFPMRVALMILQTIAFQNCIYEWCRDHRTHHKFADTDADPHNSKRGFFFSHMGWLMLKKHPDVKAKGKLVDLSDLEKDPVVMFQKKYYLIMMPLLAFVFPTVLSHHLFGMTYWYSFVTVGILRYVMSLHYTWLINSAAHMVGNRPFDENVSATDSLTISVIACGEGWHNYHHVFPWDYKAAELGGFGTNFTSWLIDQCAKVGLAYDLKTASEEIIKKRIQRTGDGSHPKVCRKEKDESSEDVMVWGWDDKDMDESEKKLATKI</sequence>
<feature type="transmembrane region" description="Helical" evidence="13">
    <location>
        <begin position="206"/>
        <end position="227"/>
    </location>
</feature>
<accession>T1GWE7</accession>
<evidence type="ECO:0000259" key="14">
    <source>
        <dbReference type="Pfam" id="PF00487"/>
    </source>
</evidence>
<comment type="cofactor">
    <cofactor evidence="12">
        <name>Fe(2+)</name>
        <dbReference type="ChEBI" id="CHEBI:29033"/>
    </cofactor>
</comment>
<evidence type="ECO:0000256" key="1">
    <source>
        <dbReference type="ARBA" id="ARBA00004141"/>
    </source>
</evidence>
<proteinExistence type="inferred from homology"/>
<evidence type="ECO:0000313" key="15">
    <source>
        <dbReference type="EnsemblMetazoa" id="MESCA008121-PA"/>
    </source>
</evidence>
<name>T1GWE7_MEGSC</name>
<dbReference type="GO" id="GO:0005506">
    <property type="term" value="F:iron ion binding"/>
    <property type="evidence" value="ECO:0007669"/>
    <property type="project" value="TreeGrafter"/>
</dbReference>
<evidence type="ECO:0000256" key="10">
    <source>
        <dbReference type="ARBA" id="ARBA00023136"/>
    </source>
</evidence>
<evidence type="ECO:0000256" key="6">
    <source>
        <dbReference type="ARBA" id="ARBA00022989"/>
    </source>
</evidence>
<keyword evidence="5" id="KW-0276">Fatty acid metabolism</keyword>
<dbReference type="EnsemblMetazoa" id="MESCA008121-RA">
    <property type="protein sequence ID" value="MESCA008121-PA"/>
    <property type="gene ID" value="MESCA008121"/>
</dbReference>
<evidence type="ECO:0000256" key="5">
    <source>
        <dbReference type="ARBA" id="ARBA00022832"/>
    </source>
</evidence>
<evidence type="ECO:0000256" key="12">
    <source>
        <dbReference type="RuleBase" id="RU000581"/>
    </source>
</evidence>
<dbReference type="CDD" id="cd03505">
    <property type="entry name" value="Delta9-FADS-like"/>
    <property type="match status" value="1"/>
</dbReference>
<evidence type="ECO:0000256" key="9">
    <source>
        <dbReference type="ARBA" id="ARBA00023098"/>
    </source>
</evidence>
<protein>
    <recommendedName>
        <fullName evidence="14">Fatty acid desaturase domain-containing protein</fullName>
    </recommendedName>
</protein>
<dbReference type="EMBL" id="CAQQ02191285">
    <property type="status" value="NOT_ANNOTATED_CDS"/>
    <property type="molecule type" value="Genomic_DNA"/>
</dbReference>
<evidence type="ECO:0000256" key="4">
    <source>
        <dbReference type="ARBA" id="ARBA00022692"/>
    </source>
</evidence>
<evidence type="ECO:0000256" key="3">
    <source>
        <dbReference type="ARBA" id="ARBA00022516"/>
    </source>
</evidence>
<feature type="transmembrane region" description="Helical" evidence="13">
    <location>
        <begin position="180"/>
        <end position="200"/>
    </location>
</feature>
<feature type="domain" description="Fatty acid desaturase" evidence="14">
    <location>
        <begin position="62"/>
        <end position="268"/>
    </location>
</feature>
<keyword evidence="11 12" id="KW-0275">Fatty acid biosynthesis</keyword>
<comment type="domain">
    <text evidence="12">The histidine box domains are involved in binding the catalytic metal ions.</text>
</comment>
<evidence type="ECO:0000256" key="11">
    <source>
        <dbReference type="ARBA" id="ARBA00023160"/>
    </source>
</evidence>
<feature type="transmembrane region" description="Helical" evidence="13">
    <location>
        <begin position="61"/>
        <end position="82"/>
    </location>
</feature>
<evidence type="ECO:0000256" key="2">
    <source>
        <dbReference type="ARBA" id="ARBA00009295"/>
    </source>
</evidence>
<reference evidence="15" key="2">
    <citation type="submission" date="2015-06" db="UniProtKB">
        <authorList>
            <consortium name="EnsemblMetazoa"/>
        </authorList>
    </citation>
    <scope>IDENTIFICATION</scope>
</reference>
<dbReference type="GO" id="GO:0006636">
    <property type="term" value="P:unsaturated fatty acid biosynthetic process"/>
    <property type="evidence" value="ECO:0007669"/>
    <property type="project" value="TreeGrafter"/>
</dbReference>
<evidence type="ECO:0000256" key="7">
    <source>
        <dbReference type="ARBA" id="ARBA00023002"/>
    </source>
</evidence>
<feature type="transmembrane region" description="Helical" evidence="13">
    <location>
        <begin position="31"/>
        <end position="49"/>
    </location>
</feature>
<dbReference type="AlphaFoldDB" id="T1GWE7"/>
<evidence type="ECO:0000313" key="16">
    <source>
        <dbReference type="Proteomes" id="UP000015102"/>
    </source>
</evidence>
<organism evidence="15 16">
    <name type="scientific">Megaselia scalaris</name>
    <name type="common">Humpbacked fly</name>
    <name type="synonym">Phora scalaris</name>
    <dbReference type="NCBI Taxonomy" id="36166"/>
    <lineage>
        <taxon>Eukaryota</taxon>
        <taxon>Metazoa</taxon>
        <taxon>Ecdysozoa</taxon>
        <taxon>Arthropoda</taxon>
        <taxon>Hexapoda</taxon>
        <taxon>Insecta</taxon>
        <taxon>Pterygota</taxon>
        <taxon>Neoptera</taxon>
        <taxon>Endopterygota</taxon>
        <taxon>Diptera</taxon>
        <taxon>Brachycera</taxon>
        <taxon>Muscomorpha</taxon>
        <taxon>Platypezoidea</taxon>
        <taxon>Phoridae</taxon>
        <taxon>Megaseliini</taxon>
        <taxon>Megaselia</taxon>
    </lineage>
</organism>
<dbReference type="STRING" id="36166.T1GWE7"/>